<sequence length="205" mass="22857">MNGKHLFLTSAGLTDKMKEKFFDIIGKCPKDVKVLYISTAGIETDGARESLAICFHELFLMGIQYENILVYNLELILSKDYQRTYSSYVTTPFMLTRLLTFEELNQFDAVFVSGGDVSVLCREMSRTGFDRILNNAIKNGLIYVGISAGSMYAAGNLTDGLHIIDNPIIPHWNGSETTVLPNGKDEIKLADGKAVYVEDNYMSVI</sequence>
<evidence type="ECO:0000256" key="3">
    <source>
        <dbReference type="ARBA" id="ARBA00022801"/>
    </source>
</evidence>
<dbReference type="InterPro" id="IPR029062">
    <property type="entry name" value="Class_I_gatase-like"/>
</dbReference>
<accession>A0A174EEF0</accession>
<dbReference type="GO" id="GO:0008236">
    <property type="term" value="F:serine-type peptidase activity"/>
    <property type="evidence" value="ECO:0007669"/>
    <property type="project" value="UniProtKB-KW"/>
</dbReference>
<protein>
    <submittedName>
        <fullName evidence="5">Uncharacterized peptidase Lmo0363</fullName>
        <ecNumber evidence="5">3.4.21.-</ecNumber>
    </submittedName>
</protein>
<dbReference type="Gene3D" id="3.40.50.880">
    <property type="match status" value="1"/>
</dbReference>
<dbReference type="EMBL" id="CYZP01000024">
    <property type="protein sequence ID" value="CUO34615.1"/>
    <property type="molecule type" value="Genomic_DNA"/>
</dbReference>
<dbReference type="PANTHER" id="PTHR20842:SF0">
    <property type="entry name" value="ALPHA-ASPARTYL DIPEPTIDASE"/>
    <property type="match status" value="1"/>
</dbReference>
<name>A0A174EEF0_9FIRM</name>
<dbReference type="EC" id="3.4.21.-" evidence="5"/>
<dbReference type="RefSeq" id="WP_055058410.1">
    <property type="nucleotide sequence ID" value="NZ_CYZP01000024.1"/>
</dbReference>
<keyword evidence="4" id="KW-0720">Serine protease</keyword>
<evidence type="ECO:0000313" key="5">
    <source>
        <dbReference type="EMBL" id="CUO34615.1"/>
    </source>
</evidence>
<dbReference type="Pfam" id="PF03575">
    <property type="entry name" value="Peptidase_S51"/>
    <property type="match status" value="1"/>
</dbReference>
<keyword evidence="2" id="KW-0645">Protease</keyword>
<dbReference type="SUPFAM" id="SSF52317">
    <property type="entry name" value="Class I glutamine amidotransferase-like"/>
    <property type="match status" value="1"/>
</dbReference>
<reference evidence="5 6" key="1">
    <citation type="submission" date="2015-09" db="EMBL/GenBank/DDBJ databases">
        <authorList>
            <consortium name="Pathogen Informatics"/>
        </authorList>
    </citation>
    <scope>NUCLEOTIDE SEQUENCE [LARGE SCALE GENOMIC DNA]</scope>
    <source>
        <strain evidence="5 6">2789STDY5834861</strain>
    </source>
</reference>
<comment type="similarity">
    <text evidence="1">Belongs to the peptidase S51 family.</text>
</comment>
<dbReference type="GO" id="GO:0006508">
    <property type="term" value="P:proteolysis"/>
    <property type="evidence" value="ECO:0007669"/>
    <property type="project" value="UniProtKB-KW"/>
</dbReference>
<evidence type="ECO:0000313" key="6">
    <source>
        <dbReference type="Proteomes" id="UP000095645"/>
    </source>
</evidence>
<organism evidence="5 6">
    <name type="scientific">Blautia obeum</name>
    <dbReference type="NCBI Taxonomy" id="40520"/>
    <lineage>
        <taxon>Bacteria</taxon>
        <taxon>Bacillati</taxon>
        <taxon>Bacillota</taxon>
        <taxon>Clostridia</taxon>
        <taxon>Lachnospirales</taxon>
        <taxon>Lachnospiraceae</taxon>
        <taxon>Blautia</taxon>
    </lineage>
</organism>
<dbReference type="PANTHER" id="PTHR20842">
    <property type="entry name" value="PROTEASE S51 ALPHA-ASPARTYL DIPEPTIDASE"/>
    <property type="match status" value="1"/>
</dbReference>
<evidence type="ECO:0000256" key="1">
    <source>
        <dbReference type="ARBA" id="ARBA00006534"/>
    </source>
</evidence>
<proteinExistence type="inferred from homology"/>
<evidence type="ECO:0000256" key="4">
    <source>
        <dbReference type="ARBA" id="ARBA00022825"/>
    </source>
</evidence>
<dbReference type="InterPro" id="IPR005320">
    <property type="entry name" value="Peptidase_S51"/>
</dbReference>
<dbReference type="AlphaFoldDB" id="A0A174EEF0"/>
<evidence type="ECO:0000256" key="2">
    <source>
        <dbReference type="ARBA" id="ARBA00022670"/>
    </source>
</evidence>
<gene>
    <name evidence="5" type="ORF">ERS852476_02587</name>
</gene>
<dbReference type="Proteomes" id="UP000095645">
    <property type="component" value="Unassembled WGS sequence"/>
</dbReference>
<keyword evidence="3 5" id="KW-0378">Hydrolase</keyword>